<evidence type="ECO:0000256" key="7">
    <source>
        <dbReference type="ARBA" id="ARBA00022755"/>
    </source>
</evidence>
<evidence type="ECO:0000256" key="9">
    <source>
        <dbReference type="ARBA" id="ARBA00030409"/>
    </source>
</evidence>
<dbReference type="Proteomes" id="UP000383932">
    <property type="component" value="Unassembled WGS sequence"/>
</dbReference>
<dbReference type="OrthoDB" id="9991235at2759"/>
<reference evidence="11 12" key="1">
    <citation type="journal article" date="2019" name="Fungal Biol. Biotechnol.">
        <title>Draft genome sequence of fastidious pathogen Ceratobasidium theobromae, which causes vascular-streak dieback in Theobroma cacao.</title>
        <authorList>
            <person name="Ali S.S."/>
            <person name="Asman A."/>
            <person name="Shao J."/>
            <person name="Firmansyah A.P."/>
            <person name="Susilo A.W."/>
            <person name="Rosmana A."/>
            <person name="McMahon P."/>
            <person name="Junaid M."/>
            <person name="Guest D."/>
            <person name="Kheng T.Y."/>
            <person name="Meinhardt L.W."/>
            <person name="Bailey B.A."/>
        </authorList>
    </citation>
    <scope>NUCLEOTIDE SEQUENCE [LARGE SCALE GENOMIC DNA]</scope>
    <source>
        <strain evidence="11 12">CT2</strain>
    </source>
</reference>
<dbReference type="CDD" id="cd01414">
    <property type="entry name" value="SAICAR_synt_Sc"/>
    <property type="match status" value="1"/>
</dbReference>
<evidence type="ECO:0000256" key="1">
    <source>
        <dbReference type="ARBA" id="ARBA00004672"/>
    </source>
</evidence>
<dbReference type="InterPro" id="IPR028923">
    <property type="entry name" value="SAICAR_synt/ADE2_N"/>
</dbReference>
<dbReference type="InterPro" id="IPR018236">
    <property type="entry name" value="SAICAR_synthetase_CS"/>
</dbReference>
<dbReference type="PROSITE" id="PS01058">
    <property type="entry name" value="SAICAR_SYNTHETASE_2"/>
    <property type="match status" value="1"/>
</dbReference>
<name>A0A5N5QQJ6_9AGAM</name>
<keyword evidence="6" id="KW-0547">Nucleotide-binding</keyword>
<dbReference type="Gene3D" id="3.30.470.20">
    <property type="entry name" value="ATP-grasp fold, B domain"/>
    <property type="match status" value="1"/>
</dbReference>
<protein>
    <recommendedName>
        <fullName evidence="4">Phosphoribosylaminoimidazole-succinocarboxamide synthase</fullName>
        <ecNumber evidence="3">6.3.2.6</ecNumber>
    </recommendedName>
    <alternativeName>
        <fullName evidence="9">SAICAR synthetase</fullName>
    </alternativeName>
</protein>
<comment type="similarity">
    <text evidence="2">Belongs to the SAICAR synthetase family.</text>
</comment>
<evidence type="ECO:0000256" key="8">
    <source>
        <dbReference type="ARBA" id="ARBA00022840"/>
    </source>
</evidence>
<keyword evidence="12" id="KW-1185">Reference proteome</keyword>
<dbReference type="FunFam" id="3.30.470.20:FF:000015">
    <property type="entry name" value="Phosphoribosylaminoimidazole-succinocarboxamide synthase"/>
    <property type="match status" value="1"/>
</dbReference>
<evidence type="ECO:0000259" key="10">
    <source>
        <dbReference type="Pfam" id="PF01259"/>
    </source>
</evidence>
<dbReference type="PANTHER" id="PTHR43700">
    <property type="entry name" value="PHOSPHORIBOSYLAMINOIMIDAZOLE-SUCCINOCARBOXAMIDE SYNTHASE"/>
    <property type="match status" value="1"/>
</dbReference>
<gene>
    <name evidence="11" type="ORF">CTheo_2683</name>
</gene>
<dbReference type="InterPro" id="IPR001636">
    <property type="entry name" value="SAICAR_synth"/>
</dbReference>
<evidence type="ECO:0000256" key="3">
    <source>
        <dbReference type="ARBA" id="ARBA00012217"/>
    </source>
</evidence>
<dbReference type="NCBIfam" id="TIGR00081">
    <property type="entry name" value="purC"/>
    <property type="match status" value="1"/>
</dbReference>
<dbReference type="UniPathway" id="UPA00074">
    <property type="reaction ID" value="UER00131"/>
</dbReference>
<dbReference type="Gene3D" id="3.30.200.20">
    <property type="entry name" value="Phosphorylase Kinase, domain 1"/>
    <property type="match status" value="1"/>
</dbReference>
<dbReference type="PANTHER" id="PTHR43700:SF1">
    <property type="entry name" value="PHOSPHORIBOSYLAMINOIMIDAZOLE-SUCCINOCARBOXAMIDE SYNTHASE"/>
    <property type="match status" value="1"/>
</dbReference>
<organism evidence="11 12">
    <name type="scientific">Ceratobasidium theobromae</name>
    <dbReference type="NCBI Taxonomy" id="1582974"/>
    <lineage>
        <taxon>Eukaryota</taxon>
        <taxon>Fungi</taxon>
        <taxon>Dikarya</taxon>
        <taxon>Basidiomycota</taxon>
        <taxon>Agaricomycotina</taxon>
        <taxon>Agaricomycetes</taxon>
        <taxon>Cantharellales</taxon>
        <taxon>Ceratobasidiaceae</taxon>
        <taxon>Ceratobasidium</taxon>
    </lineage>
</organism>
<evidence type="ECO:0000313" key="11">
    <source>
        <dbReference type="EMBL" id="KAB5593831.1"/>
    </source>
</evidence>
<dbReference type="HAMAP" id="MF_00137">
    <property type="entry name" value="SAICAR_synth"/>
    <property type="match status" value="1"/>
</dbReference>
<dbReference type="EMBL" id="SSOP01000029">
    <property type="protein sequence ID" value="KAB5593831.1"/>
    <property type="molecule type" value="Genomic_DNA"/>
</dbReference>
<dbReference type="SUPFAM" id="SSF56104">
    <property type="entry name" value="SAICAR synthase-like"/>
    <property type="match status" value="1"/>
</dbReference>
<dbReference type="AlphaFoldDB" id="A0A5N5QQJ6"/>
<evidence type="ECO:0000256" key="6">
    <source>
        <dbReference type="ARBA" id="ARBA00022741"/>
    </source>
</evidence>
<feature type="domain" description="SAICAR synthetase/ADE2 N-terminal" evidence="10">
    <location>
        <begin position="66"/>
        <end position="291"/>
    </location>
</feature>
<feature type="domain" description="SAICAR synthetase/ADE2 N-terminal" evidence="10">
    <location>
        <begin position="17"/>
        <end position="51"/>
    </location>
</feature>
<comment type="caution">
    <text evidence="11">The sequence shown here is derived from an EMBL/GenBank/DDBJ whole genome shotgun (WGS) entry which is preliminary data.</text>
</comment>
<evidence type="ECO:0000313" key="12">
    <source>
        <dbReference type="Proteomes" id="UP000383932"/>
    </source>
</evidence>
<dbReference type="GO" id="GO:0005737">
    <property type="term" value="C:cytoplasm"/>
    <property type="evidence" value="ECO:0007669"/>
    <property type="project" value="TreeGrafter"/>
</dbReference>
<proteinExistence type="inferred from homology"/>
<keyword evidence="7" id="KW-0658">Purine biosynthesis</keyword>
<accession>A0A5N5QQJ6</accession>
<comment type="pathway">
    <text evidence="1">Purine metabolism; IMP biosynthesis via de novo pathway; 5-amino-1-(5-phospho-D-ribosyl)imidazole-4-carboxamide from 5-amino-1-(5-phospho-D-ribosyl)imidazole-4-carboxylate: step 1/2.</text>
</comment>
<evidence type="ECO:0000256" key="5">
    <source>
        <dbReference type="ARBA" id="ARBA00022598"/>
    </source>
</evidence>
<sequence length="327" mass="36371">MVAITSTKDLLPELTLISQGKVRDIYATSDPNALLFVATDRISAYDVILKNVSTIHALHPSCSNIQQGVPDKGIILTQLSLFWFKRLEGIIPTHLIADDIDQMPPEVSKYKDILKGRTILVRKAKVIPLEVIVRGYITGSAWSEYKKSGTVHRMRVPEGLVESQKLPEPLFTPSTKAEQGQHDENIHPDQAAKLIGKDLCDKIASISVRIYKEAAEYAASRGVILADTKFEFGLVEVSGGEPQLILIDEVLTPDSSRYWPAAVCTCAGQPQPSFDKQYVRDWLTAEGFKKGLENGKDGQGWTMTDEVVEGTRKRYQEAWDLLTRCSN</sequence>
<keyword evidence="5" id="KW-0436">Ligase</keyword>
<dbReference type="PROSITE" id="PS01057">
    <property type="entry name" value="SAICAR_SYNTHETASE_1"/>
    <property type="match status" value="1"/>
</dbReference>
<dbReference type="GO" id="GO:0006189">
    <property type="term" value="P:'de novo' IMP biosynthetic process"/>
    <property type="evidence" value="ECO:0007669"/>
    <property type="project" value="UniProtKB-UniPathway"/>
</dbReference>
<dbReference type="Pfam" id="PF01259">
    <property type="entry name" value="SAICAR_synt"/>
    <property type="match status" value="2"/>
</dbReference>
<evidence type="ECO:0000256" key="4">
    <source>
        <dbReference type="ARBA" id="ARBA00016460"/>
    </source>
</evidence>
<keyword evidence="8" id="KW-0067">ATP-binding</keyword>
<dbReference type="EC" id="6.3.2.6" evidence="3"/>
<dbReference type="NCBIfam" id="NF010568">
    <property type="entry name" value="PRK13961.1"/>
    <property type="match status" value="1"/>
</dbReference>
<evidence type="ECO:0000256" key="2">
    <source>
        <dbReference type="ARBA" id="ARBA00010190"/>
    </source>
</evidence>
<dbReference type="GO" id="GO:0004639">
    <property type="term" value="F:phosphoribosylaminoimidazolesuccinocarboxamide synthase activity"/>
    <property type="evidence" value="ECO:0007669"/>
    <property type="project" value="UniProtKB-EC"/>
</dbReference>
<dbReference type="GO" id="GO:0005524">
    <property type="term" value="F:ATP binding"/>
    <property type="evidence" value="ECO:0007669"/>
    <property type="project" value="UniProtKB-KW"/>
</dbReference>